<name>A0A1G4IHS1_TRYEQ</name>
<comment type="caution">
    <text evidence="3">The sequence shown here is derived from an EMBL/GenBank/DDBJ whole genome shotgun (WGS) entry which is preliminary data.</text>
</comment>
<keyword evidence="2" id="KW-0472">Membrane</keyword>
<feature type="transmembrane region" description="Helical" evidence="2">
    <location>
        <begin position="685"/>
        <end position="706"/>
    </location>
</feature>
<protein>
    <submittedName>
        <fullName evidence="3">Uncharacterized protein</fullName>
    </submittedName>
</protein>
<organism evidence="3 4">
    <name type="scientific">Trypanosoma equiperdum</name>
    <dbReference type="NCBI Taxonomy" id="5694"/>
    <lineage>
        <taxon>Eukaryota</taxon>
        <taxon>Discoba</taxon>
        <taxon>Euglenozoa</taxon>
        <taxon>Kinetoplastea</taxon>
        <taxon>Metakinetoplastina</taxon>
        <taxon>Trypanosomatida</taxon>
        <taxon>Trypanosomatidae</taxon>
        <taxon>Trypanosoma</taxon>
    </lineage>
</organism>
<reference evidence="3" key="1">
    <citation type="submission" date="2016-09" db="EMBL/GenBank/DDBJ databases">
        <authorList>
            <person name="Hebert L."/>
            <person name="Moumen B."/>
        </authorList>
    </citation>
    <scope>NUCLEOTIDE SEQUENCE [LARGE SCALE GENOMIC DNA]</scope>
    <source>
        <strain evidence="3">OVI</strain>
    </source>
</reference>
<dbReference type="Proteomes" id="UP000195570">
    <property type="component" value="Unassembled WGS sequence"/>
</dbReference>
<dbReference type="GeneID" id="92377462"/>
<feature type="region of interest" description="Disordered" evidence="1">
    <location>
        <begin position="985"/>
        <end position="1035"/>
    </location>
</feature>
<gene>
    <name evidence="3" type="ORF">TEOVI_000352200</name>
</gene>
<dbReference type="Gene3D" id="1.25.40.20">
    <property type="entry name" value="Ankyrin repeat-containing domain"/>
    <property type="match status" value="1"/>
</dbReference>
<sequence>MDAINESTLMSRAAPNAPKGISVLNKSVHESMHFPPAWVSLSVGHLDDAYSLSSKNNDVLCLAASLVMRGDTERALKMMEALIISSCVVVHERLKGLLSDDCSSLKRMSQVLLSHVRGRAALAAALGASIDPTSEECQQAAMGACEIVDWDVIHRWFIIALLLHDGDYKASDIVWFHHFFALPPMTTLDGSPKSATSARKRDADTLSAGFLGEGPTAMWAPMDASQMKDILLSHCGKDEVLLISTICAWKTRRYRSVTTSATEFLALAGGDQVILDDYMSIMVRFVLCMSLIELGERTLAGKEVAILMQHKEPFVAMVGCSIATFLLPLPECVGRITSFNGPIPRRRYLIALCEYIHALTLLQLGSMEAAIRVIREALPYSSSHNVGEWLLDILCIACTAIEDSKTISEWPVSVHRQLYLALAPAFFGGFNMHELKVNMKSPLGRMVYPRRTALCASIKQMLPVYMVRANQKFAKGEYVEAWENVTLAVACAEEIIGSVEFAFTDCSPMLVYAFGCRVGEHVIGELMSSSTSEEFSTCSVAGDTAALVQKSDMLGESVIQLCLQWARRIREFHPNARLGALTMSKCTTFAHTDNFLSRAMDVAHRYPGSALAQNCLTLALYGNHNIPEAADSAANALQTFPHTVEVKALYGYMLKKDGLYYYNYRGLIPIHCSPCNDYKWAKRNITTLILLLINVVVILVTLSLNLPNVFSLSETAREIAVRVQLPTLIPISYTLVVFTYAITASFTKNNLTHTILQDLFFDNGPLNRFVFAMRGIAFVNASNALLITIVGNNFLFTSHWYTFLFYLVLFIVFVPFTSHLWLLPSSDQPREAMWTWLALVSIDVAATAFLLVPHVILFVIEPLMFALFFLQGSTYRPTQDNVSGNVKKRLVIHTAYRNVMPSRYAVTTGSGFIHLSLLKLLFYKTHSSLSTKYLIRAQTDEENYRVFPLIEVFEPISPAPIELDEGTKYMLKSYLHYPGAATTKVERKDGTAEGGQQGLESDSSEEEGYDDPDWGDQAPLTRSFAGGNTGGESPAVGEVIDQEALNSFLNVGVTVLSEFGKRQGKRKSNHDMPDNPVELSDIRSQRRDSVPGGERRSRRPSAVFRQGFSSPRDGCGDGRPNRSKSERRASFAFGDSCAASPRGADKHNRGTADDENRYLGGDCSVAGSGGASAAQTKYSSGNTTSTFRDPVVASSSSIGSSKCTSVATGDAKGGNLTEKPSALPKSKDKRDKKSKGNASDAPPEELQLKKSLEQLCEVCRSVSFTSLSVSDKKNLEGAKTNVHQSLSSLCKGVEVGPIRLKSEGCCEAVCDALFHLIAEGDVTNPLEGVRGPLAETLLQRVELSCLANLLVAKEIPLQCVLHGRTNILNIVMVPSCVEGMCADRWSTILTALQTDARRERVESLRLLFKGLKYMKGKDCLQSIKPMLQTAVTAVLIAESAHVAGEKLFALLETIKKEGRIPIDFWEEEDSRNRTLFSHACASGNAELVDALWCTGFVKCPNKVQGDGTNGLMQAVINNQRRVVQWFCDHAMDSTDKSFQHVHPVYGDALNIAKEVDADLHALIEAKVEELKTYQWASTTQKR</sequence>
<feature type="transmembrane region" description="Helical" evidence="2">
    <location>
        <begin position="834"/>
        <end position="860"/>
    </location>
</feature>
<feature type="compositionally biased region" description="Basic and acidic residues" evidence="1">
    <location>
        <begin position="1080"/>
        <end position="1095"/>
    </location>
</feature>
<dbReference type="EMBL" id="CZPT02001763">
    <property type="protein sequence ID" value="SCU71940.1"/>
    <property type="molecule type" value="Genomic_DNA"/>
</dbReference>
<dbReference type="RefSeq" id="XP_067082515.1">
    <property type="nucleotide sequence ID" value="XM_067226414.1"/>
</dbReference>
<feature type="compositionally biased region" description="Polar residues" evidence="1">
    <location>
        <begin position="1175"/>
        <end position="1187"/>
    </location>
</feature>
<keyword evidence="4" id="KW-1185">Reference proteome</keyword>
<proteinExistence type="predicted"/>
<feature type="transmembrane region" description="Helical" evidence="2">
    <location>
        <begin position="727"/>
        <end position="746"/>
    </location>
</feature>
<feature type="compositionally biased region" description="Basic and acidic residues" evidence="1">
    <location>
        <begin position="1114"/>
        <end position="1129"/>
    </location>
</feature>
<accession>A0A1G4IHS1</accession>
<evidence type="ECO:0000313" key="3">
    <source>
        <dbReference type="EMBL" id="SCU71940.1"/>
    </source>
</evidence>
<dbReference type="SUPFAM" id="SSF48403">
    <property type="entry name" value="Ankyrin repeat"/>
    <property type="match status" value="1"/>
</dbReference>
<dbReference type="VEuPathDB" id="TriTrypDB:TEOVI_000352200"/>
<feature type="compositionally biased region" description="Acidic residues" evidence="1">
    <location>
        <begin position="1002"/>
        <end position="1014"/>
    </location>
</feature>
<evidence type="ECO:0000256" key="1">
    <source>
        <dbReference type="SAM" id="MobiDB-lite"/>
    </source>
</evidence>
<evidence type="ECO:0000256" key="2">
    <source>
        <dbReference type="SAM" id="Phobius"/>
    </source>
</evidence>
<evidence type="ECO:0000313" key="4">
    <source>
        <dbReference type="Proteomes" id="UP000195570"/>
    </source>
</evidence>
<feature type="region of interest" description="Disordered" evidence="1">
    <location>
        <begin position="1060"/>
        <end position="1157"/>
    </location>
</feature>
<feature type="compositionally biased region" description="Basic and acidic residues" evidence="1">
    <location>
        <begin position="1143"/>
        <end position="1157"/>
    </location>
</feature>
<feature type="region of interest" description="Disordered" evidence="1">
    <location>
        <begin position="1169"/>
        <end position="1246"/>
    </location>
</feature>
<feature type="compositionally biased region" description="Low complexity" evidence="1">
    <location>
        <begin position="1194"/>
        <end position="1205"/>
    </location>
</feature>
<feature type="transmembrane region" description="Helical" evidence="2">
    <location>
        <begin position="766"/>
        <end position="791"/>
    </location>
</feature>
<keyword evidence="2" id="KW-1133">Transmembrane helix</keyword>
<dbReference type="InterPro" id="IPR036770">
    <property type="entry name" value="Ankyrin_rpt-contain_sf"/>
</dbReference>
<feature type="transmembrane region" description="Helical" evidence="2">
    <location>
        <begin position="803"/>
        <end position="822"/>
    </location>
</feature>
<keyword evidence="2" id="KW-0812">Transmembrane</keyword>